<dbReference type="InterPro" id="IPR003660">
    <property type="entry name" value="HAMP_dom"/>
</dbReference>
<evidence type="ECO:0000259" key="6">
    <source>
        <dbReference type="PROSITE" id="PS50111"/>
    </source>
</evidence>
<dbReference type="PROSITE" id="PS50885">
    <property type="entry name" value="HAMP"/>
    <property type="match status" value="1"/>
</dbReference>
<dbReference type="GO" id="GO:0006935">
    <property type="term" value="P:chemotaxis"/>
    <property type="evidence" value="ECO:0007669"/>
    <property type="project" value="InterPro"/>
</dbReference>
<reference evidence="8 9" key="1">
    <citation type="submission" date="2019-03" db="EMBL/GenBank/DDBJ databases">
        <title>Complete Genome Sequence of Paraburkholderia dipogonis ICMP 19430T, a Nitrogen-fixing Symbiont of the South African Invasive Legume Dipogon lignosus in New Zealand.</title>
        <authorList>
            <person name="De Meyer S.E."/>
        </authorList>
    </citation>
    <scope>NUCLEOTIDE SEQUENCE [LARGE SCALE GENOMIC DNA]</scope>
    <source>
        <strain evidence="8 9">ICMP 19430</strain>
    </source>
</reference>
<dbReference type="GO" id="GO:0005886">
    <property type="term" value="C:plasma membrane"/>
    <property type="evidence" value="ECO:0007669"/>
    <property type="project" value="TreeGrafter"/>
</dbReference>
<feature type="transmembrane region" description="Helical" evidence="5">
    <location>
        <begin position="190"/>
        <end position="210"/>
    </location>
</feature>
<evidence type="ECO:0000313" key="8">
    <source>
        <dbReference type="EMBL" id="TFE38109.1"/>
    </source>
</evidence>
<dbReference type="CDD" id="cd11386">
    <property type="entry name" value="MCP_signal"/>
    <property type="match status" value="1"/>
</dbReference>
<organism evidence="8 9">
    <name type="scientific">Paraburkholderia dipogonis</name>
    <dbReference type="NCBI Taxonomy" id="1211383"/>
    <lineage>
        <taxon>Bacteria</taxon>
        <taxon>Pseudomonadati</taxon>
        <taxon>Pseudomonadota</taxon>
        <taxon>Betaproteobacteria</taxon>
        <taxon>Burkholderiales</taxon>
        <taxon>Burkholderiaceae</taxon>
        <taxon>Paraburkholderia</taxon>
    </lineage>
</organism>
<evidence type="ECO:0000256" key="4">
    <source>
        <dbReference type="PROSITE-ProRule" id="PRU00284"/>
    </source>
</evidence>
<evidence type="ECO:0000256" key="2">
    <source>
        <dbReference type="ARBA" id="ARBA00022481"/>
    </source>
</evidence>
<comment type="subcellular location">
    <subcellularLocation>
        <location evidence="1">Membrane</location>
    </subcellularLocation>
</comment>
<protein>
    <submittedName>
        <fullName evidence="8">HAMP domain-containing protein</fullName>
    </submittedName>
</protein>
<dbReference type="RefSeq" id="WP_134465758.1">
    <property type="nucleotide sequence ID" value="NZ_JBHMFL010000109.1"/>
</dbReference>
<dbReference type="Pfam" id="PF12729">
    <property type="entry name" value="4HB_MCP_1"/>
    <property type="match status" value="1"/>
</dbReference>
<accession>A0A4Y8MKY1</accession>
<dbReference type="SUPFAM" id="SSF58104">
    <property type="entry name" value="Methyl-accepting chemotaxis protein (MCP) signaling domain"/>
    <property type="match status" value="1"/>
</dbReference>
<dbReference type="Gene3D" id="1.10.287.950">
    <property type="entry name" value="Methyl-accepting chemotaxis protein"/>
    <property type="match status" value="1"/>
</dbReference>
<evidence type="ECO:0000256" key="1">
    <source>
        <dbReference type="ARBA" id="ARBA00004370"/>
    </source>
</evidence>
<dbReference type="InterPro" id="IPR024478">
    <property type="entry name" value="HlyB_4HB_MCP"/>
</dbReference>
<dbReference type="InterPro" id="IPR047347">
    <property type="entry name" value="YvaQ-like_sensor"/>
</dbReference>
<dbReference type="EMBL" id="SNVI01000004">
    <property type="protein sequence ID" value="TFE38109.1"/>
    <property type="molecule type" value="Genomic_DNA"/>
</dbReference>
<dbReference type="Pfam" id="PF00015">
    <property type="entry name" value="MCPsignal"/>
    <property type="match status" value="1"/>
</dbReference>
<comment type="caution">
    <text evidence="8">The sequence shown here is derived from an EMBL/GenBank/DDBJ whole genome shotgun (WGS) entry which is preliminary data.</text>
</comment>
<comment type="similarity">
    <text evidence="3">Belongs to the methyl-accepting chemotaxis (MCP) protein family.</text>
</comment>
<keyword evidence="5" id="KW-1133">Transmembrane helix</keyword>
<feature type="domain" description="Methyl-accepting transducer" evidence="6">
    <location>
        <begin position="269"/>
        <end position="498"/>
    </location>
</feature>
<evidence type="ECO:0000259" key="7">
    <source>
        <dbReference type="PROSITE" id="PS50885"/>
    </source>
</evidence>
<keyword evidence="5" id="KW-0812">Transmembrane</keyword>
<dbReference type="SMART" id="SM00283">
    <property type="entry name" value="MA"/>
    <property type="match status" value="1"/>
</dbReference>
<sequence length="538" mass="56344">MNLLSIRIGARLAAGFGIVLLLNSIAVCMGLSGLYAQRRSAEYATGQIYTALAAVHADSLLDLDSARLVRNLILRTDGKAMAGDLKELEDDRKKSDAHLAQLATLLDTGEGKQLYDSVVAAREHYGSYIGRIIQLALQGRKAEATEALYGANSTLQDAYLAAQGKLAVYTDAQMSAARVRISEAYQTSMLWLVVCGLCGLLSGTGLAWLVTRSIVRPLYDAVRLSESVGSGDLTSVIATPYNDEPAQVIKALGRMNSNLAHLVSSVRSGSDQITVASREIAAGNQDLSVRTEQQAASLEETAASMTQLTETVRHNADNARHANHLATNASDLAHTGNEAVQGMLDSIGKISGSSSRISEITGVIETIAFQTNILALNAAVEAARAGDQGRGFAVVASEVRGLAQRSAAAAREIKELISSSVSMIRGGAEQAIQVSQTMGEVKQAIEGVSTIVGEIMTASEEQSNGIELVCRAVTSMDDMTQRNAALVEQAAAAARALEEQAMQLSACVAVFRIAAPAQRVDPGLVGAGSGASPATLGS</sequence>
<dbReference type="GeneID" id="97310014"/>
<keyword evidence="5" id="KW-0472">Membrane</keyword>
<dbReference type="InterPro" id="IPR051310">
    <property type="entry name" value="MCP_chemotaxis"/>
</dbReference>
<feature type="domain" description="HAMP" evidence="7">
    <location>
        <begin position="212"/>
        <end position="264"/>
    </location>
</feature>
<feature type="transmembrane region" description="Helical" evidence="5">
    <location>
        <begin position="12"/>
        <end position="36"/>
    </location>
</feature>
<dbReference type="PANTHER" id="PTHR43531:SF14">
    <property type="entry name" value="METHYL-ACCEPTING CHEMOTAXIS PROTEIN I-RELATED"/>
    <property type="match status" value="1"/>
</dbReference>
<proteinExistence type="inferred from homology"/>
<dbReference type="PROSITE" id="PS50111">
    <property type="entry name" value="CHEMOTAXIS_TRANSDUC_2"/>
    <property type="match status" value="1"/>
</dbReference>
<dbReference type="GO" id="GO:0007165">
    <property type="term" value="P:signal transduction"/>
    <property type="evidence" value="ECO:0007669"/>
    <property type="project" value="UniProtKB-KW"/>
</dbReference>
<dbReference type="FunFam" id="1.10.287.950:FF:000001">
    <property type="entry name" value="Methyl-accepting chemotaxis sensory transducer"/>
    <property type="match status" value="1"/>
</dbReference>
<dbReference type="AlphaFoldDB" id="A0A4Y8MKY1"/>
<dbReference type="PANTHER" id="PTHR43531">
    <property type="entry name" value="PROTEIN ICFG"/>
    <property type="match status" value="1"/>
</dbReference>
<dbReference type="GO" id="GO:0004888">
    <property type="term" value="F:transmembrane signaling receptor activity"/>
    <property type="evidence" value="ECO:0007669"/>
    <property type="project" value="InterPro"/>
</dbReference>
<dbReference type="InterPro" id="IPR004090">
    <property type="entry name" value="Chemotax_Me-accpt_rcpt"/>
</dbReference>
<dbReference type="CDD" id="cd19411">
    <property type="entry name" value="MCP2201-like_sensor"/>
    <property type="match status" value="1"/>
</dbReference>
<gene>
    <name evidence="8" type="ORF">E2553_37620</name>
</gene>
<evidence type="ECO:0000256" key="3">
    <source>
        <dbReference type="ARBA" id="ARBA00029447"/>
    </source>
</evidence>
<dbReference type="Proteomes" id="UP000297385">
    <property type="component" value="Unassembled WGS sequence"/>
</dbReference>
<dbReference type="PRINTS" id="PR00260">
    <property type="entry name" value="CHEMTRNSDUCR"/>
</dbReference>
<keyword evidence="4" id="KW-0807">Transducer</keyword>
<evidence type="ECO:0000256" key="5">
    <source>
        <dbReference type="SAM" id="Phobius"/>
    </source>
</evidence>
<dbReference type="InterPro" id="IPR004089">
    <property type="entry name" value="MCPsignal_dom"/>
</dbReference>
<evidence type="ECO:0000313" key="9">
    <source>
        <dbReference type="Proteomes" id="UP000297385"/>
    </source>
</evidence>
<name>A0A4Y8MKY1_9BURK</name>
<keyword evidence="2" id="KW-0488">Methylation</keyword>